<feature type="region of interest" description="Disordered" evidence="1">
    <location>
        <begin position="1"/>
        <end position="44"/>
    </location>
</feature>
<dbReference type="PANTHER" id="PTHR15967">
    <property type="entry name" value="E2F-ASSOCIATED PHOSPHOPROTEIN"/>
    <property type="match status" value="1"/>
</dbReference>
<keyword evidence="3" id="KW-1185">Reference proteome</keyword>
<dbReference type="EMBL" id="CAXHTA020000007">
    <property type="protein sequence ID" value="CAL5222548.1"/>
    <property type="molecule type" value="Genomic_DNA"/>
</dbReference>
<organism evidence="2 3">
    <name type="scientific">Coccomyxa viridis</name>
    <dbReference type="NCBI Taxonomy" id="1274662"/>
    <lineage>
        <taxon>Eukaryota</taxon>
        <taxon>Viridiplantae</taxon>
        <taxon>Chlorophyta</taxon>
        <taxon>core chlorophytes</taxon>
        <taxon>Trebouxiophyceae</taxon>
        <taxon>Trebouxiophyceae incertae sedis</taxon>
        <taxon>Coccomyxaceae</taxon>
        <taxon>Coccomyxa</taxon>
    </lineage>
</organism>
<evidence type="ECO:0000313" key="2">
    <source>
        <dbReference type="EMBL" id="CAL5222548.1"/>
    </source>
</evidence>
<evidence type="ECO:0000313" key="3">
    <source>
        <dbReference type="Proteomes" id="UP001497392"/>
    </source>
</evidence>
<accession>A0ABP1FRI3</accession>
<feature type="region of interest" description="Disordered" evidence="1">
    <location>
        <begin position="102"/>
        <end position="127"/>
    </location>
</feature>
<comment type="caution">
    <text evidence="2">The sequence shown here is derived from an EMBL/GenBank/DDBJ whole genome shotgun (WGS) entry which is preliminary data.</text>
</comment>
<feature type="compositionally biased region" description="Acidic residues" evidence="1">
    <location>
        <begin position="1"/>
        <end position="11"/>
    </location>
</feature>
<dbReference type="PANTHER" id="PTHR15967:SF0">
    <property type="entry name" value="E2F-ASSOCIATED PHOSPHOPROTEIN"/>
    <property type="match status" value="1"/>
</dbReference>
<sequence length="164" mass="18134">MPDSTDEDEHAEEGWQQGGDDDDDDLLSGLPDQQRSEDYDPNADDADQAFIDRARGNRRSDALLSCPGCLSTVCIDCQAHAYKDGQFRAMFSINTRVDKTRWVSSTTPTGRREKRRRGQEQASQQMAASEQPLSAVVCTVCGVLVGAQDSEEIYHFFHVVASTA</sequence>
<reference evidence="2 3" key="1">
    <citation type="submission" date="2024-06" db="EMBL/GenBank/DDBJ databases">
        <authorList>
            <person name="Kraege A."/>
            <person name="Thomma B."/>
        </authorList>
    </citation>
    <scope>NUCLEOTIDE SEQUENCE [LARGE SCALE GENOMIC DNA]</scope>
</reference>
<gene>
    <name evidence="2" type="primary">g4928</name>
    <name evidence="2" type="ORF">VP750_LOCUS4207</name>
</gene>
<dbReference type="Proteomes" id="UP001497392">
    <property type="component" value="Unassembled WGS sequence"/>
</dbReference>
<dbReference type="InterPro" id="IPR019370">
    <property type="entry name" value="E2F-assoc_phosphoprotein"/>
</dbReference>
<name>A0ABP1FRI3_9CHLO</name>
<proteinExistence type="predicted"/>
<dbReference type="Pfam" id="PF10238">
    <property type="entry name" value="Eapp_C"/>
    <property type="match status" value="1"/>
</dbReference>
<protein>
    <submittedName>
        <fullName evidence="2">G4928 protein</fullName>
    </submittedName>
</protein>
<evidence type="ECO:0000256" key="1">
    <source>
        <dbReference type="SAM" id="MobiDB-lite"/>
    </source>
</evidence>